<evidence type="ECO:0000313" key="2">
    <source>
        <dbReference type="EMBL" id="KAF4696402.1"/>
    </source>
</evidence>
<dbReference type="Proteomes" id="UP000541610">
    <property type="component" value="Unassembled WGS sequence"/>
</dbReference>
<feature type="compositionally biased region" description="Polar residues" evidence="1">
    <location>
        <begin position="579"/>
        <end position="594"/>
    </location>
</feature>
<feature type="compositionally biased region" description="Polar residues" evidence="1">
    <location>
        <begin position="547"/>
        <end position="558"/>
    </location>
</feature>
<reference evidence="2 3" key="1">
    <citation type="submission" date="2020-04" db="EMBL/GenBank/DDBJ databases">
        <title>Perkinsus olseni comparative genomics.</title>
        <authorList>
            <person name="Bogema D.R."/>
        </authorList>
    </citation>
    <scope>NUCLEOTIDE SEQUENCE [LARGE SCALE GENOMIC DNA]</scope>
    <source>
        <strain evidence="2">00978-12</strain>
    </source>
</reference>
<gene>
    <name evidence="2" type="ORF">FOZ60_000859</name>
</gene>
<evidence type="ECO:0000313" key="3">
    <source>
        <dbReference type="Proteomes" id="UP000541610"/>
    </source>
</evidence>
<dbReference type="OrthoDB" id="432997at2759"/>
<feature type="region of interest" description="Disordered" evidence="1">
    <location>
        <begin position="222"/>
        <end position="255"/>
    </location>
</feature>
<sequence length="615" mass="68008">MERVQAAEVVMIRELLEDDRFRGNRVGEDKVVRVIGEVLRSENVDGGRTLLLHDRGSCVWADVTEMWKPFEHVAIGSWVTVIAILRPGVARELPEDLNRQHPQLFTTQQCIDEAGMDVPELKVGLLIPCEVDMVVDMTVYERCVKDQSFAGHDNRRFLKCHFTQCFVHGGVVTVPEGLSCPLMSDHNLAPWGPAETGPAAVVPDEVGMGEVILEISGRALEPTEAGNGAKEAEVATGGGDDDAVMTPRQEDKGPDIPSDAVVVVPYYEMKVLITTPEYSGVPRGGFLISNSAKRVASVLLTDPEPSPVFSFRDKVPDPSKSDFLLILSSIRRRGPAIHMLSLGEVTVLGKDLECIAALVELLEEGYIYACDFGELRFTTEAIVALLAAIRGENLHRPPPTNLAFVFLDAALGLTNAQIQDIKDTTRRRRCADKKLLPRQVDRLHGAWLQPESFEWIMSSENLTRCFWRPYQERLFWERMGFKVPVVKKGVNDPNKWVKELTKRFHRGSINASMLDNVDPDDRSYLDDCLEQWSKVSLMRMKARLRPSSASSAGAQKSESPAAKRARTISSIAAPKSAAQRGSSDATSSGGNSVRRSPRVSKRYGTQDTGTQEGNT</sequence>
<name>A0A7J6PK91_PEROL</name>
<proteinExistence type="predicted"/>
<feature type="compositionally biased region" description="Polar residues" evidence="1">
    <location>
        <begin position="603"/>
        <end position="615"/>
    </location>
</feature>
<comment type="caution">
    <text evidence="2">The sequence shown here is derived from an EMBL/GenBank/DDBJ whole genome shotgun (WGS) entry which is preliminary data.</text>
</comment>
<protein>
    <submittedName>
        <fullName evidence="2">Uncharacterized protein</fullName>
    </submittedName>
</protein>
<dbReference type="EMBL" id="JABANP010000011">
    <property type="protein sequence ID" value="KAF4696402.1"/>
    <property type="molecule type" value="Genomic_DNA"/>
</dbReference>
<organism evidence="2 3">
    <name type="scientific">Perkinsus olseni</name>
    <name type="common">Perkinsus atlanticus</name>
    <dbReference type="NCBI Taxonomy" id="32597"/>
    <lineage>
        <taxon>Eukaryota</taxon>
        <taxon>Sar</taxon>
        <taxon>Alveolata</taxon>
        <taxon>Perkinsozoa</taxon>
        <taxon>Perkinsea</taxon>
        <taxon>Perkinsida</taxon>
        <taxon>Perkinsidae</taxon>
        <taxon>Perkinsus</taxon>
    </lineage>
</organism>
<dbReference type="AlphaFoldDB" id="A0A7J6PK91"/>
<evidence type="ECO:0000256" key="1">
    <source>
        <dbReference type="SAM" id="MobiDB-lite"/>
    </source>
</evidence>
<accession>A0A7J6PK91</accession>
<feature type="region of interest" description="Disordered" evidence="1">
    <location>
        <begin position="544"/>
        <end position="615"/>
    </location>
</feature>